<evidence type="ECO:0000313" key="3">
    <source>
        <dbReference type="Proteomes" id="UP000241462"/>
    </source>
</evidence>
<dbReference type="CDD" id="cd02440">
    <property type="entry name" value="AdoMet_MTases"/>
    <property type="match status" value="1"/>
</dbReference>
<dbReference type="InterPro" id="IPR029063">
    <property type="entry name" value="SAM-dependent_MTases_sf"/>
</dbReference>
<dbReference type="GO" id="GO:0032259">
    <property type="term" value="P:methylation"/>
    <property type="evidence" value="ECO:0007669"/>
    <property type="project" value="UniProtKB-KW"/>
</dbReference>
<dbReference type="GO" id="GO:0008757">
    <property type="term" value="F:S-adenosylmethionine-dependent methyltransferase activity"/>
    <property type="evidence" value="ECO:0007669"/>
    <property type="project" value="InterPro"/>
</dbReference>
<accession>A0A2T3A448</accession>
<dbReference type="PANTHER" id="PTHR43861:SF1">
    <property type="entry name" value="TRANS-ACONITATE 2-METHYLTRANSFERASE"/>
    <property type="match status" value="1"/>
</dbReference>
<dbReference type="InterPro" id="IPR013216">
    <property type="entry name" value="Methyltransf_11"/>
</dbReference>
<gene>
    <name evidence="2" type="ORF">BD289DRAFT_12909</name>
</gene>
<dbReference type="AlphaFoldDB" id="A0A2T3A448"/>
<dbReference type="Gene3D" id="3.40.50.150">
    <property type="entry name" value="Vaccinia Virus protein VP39"/>
    <property type="match status" value="1"/>
</dbReference>
<keyword evidence="3" id="KW-1185">Reference proteome</keyword>
<reference evidence="2 3" key="1">
    <citation type="journal article" date="2018" name="Mycol. Prog.">
        <title>Coniella lustricola, a new species from submerged detritus.</title>
        <authorList>
            <person name="Raudabaugh D.B."/>
            <person name="Iturriaga T."/>
            <person name="Carver A."/>
            <person name="Mondo S."/>
            <person name="Pangilinan J."/>
            <person name="Lipzen A."/>
            <person name="He G."/>
            <person name="Amirebrahimi M."/>
            <person name="Grigoriev I.V."/>
            <person name="Miller A.N."/>
        </authorList>
    </citation>
    <scope>NUCLEOTIDE SEQUENCE [LARGE SCALE GENOMIC DNA]</scope>
    <source>
        <strain evidence="2 3">B22-T-1</strain>
    </source>
</reference>
<evidence type="ECO:0000313" key="2">
    <source>
        <dbReference type="EMBL" id="PSR82478.1"/>
    </source>
</evidence>
<dbReference type="SUPFAM" id="SSF53335">
    <property type="entry name" value="S-adenosyl-L-methionine-dependent methyltransferases"/>
    <property type="match status" value="1"/>
</dbReference>
<evidence type="ECO:0000259" key="1">
    <source>
        <dbReference type="Pfam" id="PF08241"/>
    </source>
</evidence>
<dbReference type="OrthoDB" id="2013972at2759"/>
<name>A0A2T3A448_9PEZI</name>
<sequence length="285" mass="31380">MSIPARLIDREEWSKFAPWFMQVAAAGPGVAPADDIVEHTNTLVPFATTTTVVDMGCGPGQITNALLQKYGAHLPAQAKVIGADNNPAMLAQYRMRRDKEIDAGHADWKRVEAILTDVHDCAAFEDNSLSHILASFVVFLVPEPAKAINAMREKLSPGGVLAFSAWASSEWQDLMYYPTKVRKDLFMPSPPAEWTQPAGVQAQLDKIGFQSIEVTQTTGYLSFTDYDEICRFILFKMPLAARVVAQMSDGEVLQTHALMVADLRDKYPALPAQMIGTATVAYCRK</sequence>
<dbReference type="PANTHER" id="PTHR43861">
    <property type="entry name" value="TRANS-ACONITATE 2-METHYLTRANSFERASE-RELATED"/>
    <property type="match status" value="1"/>
</dbReference>
<dbReference type="InParanoid" id="A0A2T3A448"/>
<feature type="domain" description="Methyltransferase type 11" evidence="1">
    <location>
        <begin position="53"/>
        <end position="163"/>
    </location>
</feature>
<proteinExistence type="predicted"/>
<dbReference type="EMBL" id="KZ678476">
    <property type="protein sequence ID" value="PSR82478.1"/>
    <property type="molecule type" value="Genomic_DNA"/>
</dbReference>
<dbReference type="Proteomes" id="UP000241462">
    <property type="component" value="Unassembled WGS sequence"/>
</dbReference>
<organism evidence="2 3">
    <name type="scientific">Coniella lustricola</name>
    <dbReference type="NCBI Taxonomy" id="2025994"/>
    <lineage>
        <taxon>Eukaryota</taxon>
        <taxon>Fungi</taxon>
        <taxon>Dikarya</taxon>
        <taxon>Ascomycota</taxon>
        <taxon>Pezizomycotina</taxon>
        <taxon>Sordariomycetes</taxon>
        <taxon>Sordariomycetidae</taxon>
        <taxon>Diaporthales</taxon>
        <taxon>Schizoparmaceae</taxon>
        <taxon>Coniella</taxon>
    </lineage>
</organism>
<keyword evidence="2" id="KW-0808">Transferase</keyword>
<keyword evidence="2" id="KW-0489">Methyltransferase</keyword>
<dbReference type="STRING" id="2025994.A0A2T3A448"/>
<dbReference type="Pfam" id="PF08241">
    <property type="entry name" value="Methyltransf_11"/>
    <property type="match status" value="1"/>
</dbReference>
<protein>
    <submittedName>
        <fullName evidence="2">S-adenosyl-L-methionine-dependent methyltransferase</fullName>
    </submittedName>
</protein>